<proteinExistence type="predicted"/>
<dbReference type="InterPro" id="IPR036866">
    <property type="entry name" value="RibonucZ/Hydroxyglut_hydro"/>
</dbReference>
<name>X1TUP9_9ZZZZ</name>
<dbReference type="Gene3D" id="3.60.15.10">
    <property type="entry name" value="Ribonuclease Z/Hydroxyacylglutathione hydrolase-like"/>
    <property type="match status" value="1"/>
</dbReference>
<dbReference type="AlphaFoldDB" id="X1TUP9"/>
<organism evidence="2">
    <name type="scientific">marine sediment metagenome</name>
    <dbReference type="NCBI Taxonomy" id="412755"/>
    <lineage>
        <taxon>unclassified sequences</taxon>
        <taxon>metagenomes</taxon>
        <taxon>ecological metagenomes</taxon>
    </lineage>
</organism>
<feature type="non-terminal residue" evidence="2">
    <location>
        <position position="44"/>
    </location>
</feature>
<evidence type="ECO:0000313" key="2">
    <source>
        <dbReference type="EMBL" id="GAI83774.1"/>
    </source>
</evidence>
<gene>
    <name evidence="2" type="ORF">S12H4_17186</name>
</gene>
<dbReference type="EMBL" id="BARW01008375">
    <property type="protein sequence ID" value="GAI83774.1"/>
    <property type="molecule type" value="Genomic_DNA"/>
</dbReference>
<protein>
    <recommendedName>
        <fullName evidence="1">Metallo-beta-lactamase domain-containing protein</fullName>
    </recommendedName>
</protein>
<dbReference type="InterPro" id="IPR001279">
    <property type="entry name" value="Metallo-B-lactamas"/>
</dbReference>
<reference evidence="2" key="1">
    <citation type="journal article" date="2014" name="Front. Microbiol.">
        <title>High frequency of phylogenetically diverse reductive dehalogenase-homologous genes in deep subseafloor sedimentary metagenomes.</title>
        <authorList>
            <person name="Kawai M."/>
            <person name="Futagami T."/>
            <person name="Toyoda A."/>
            <person name="Takaki Y."/>
            <person name="Nishi S."/>
            <person name="Hori S."/>
            <person name="Arai W."/>
            <person name="Tsubouchi T."/>
            <person name="Morono Y."/>
            <person name="Uchiyama I."/>
            <person name="Ito T."/>
            <person name="Fujiyama A."/>
            <person name="Inagaki F."/>
            <person name="Takami H."/>
        </authorList>
    </citation>
    <scope>NUCLEOTIDE SEQUENCE</scope>
    <source>
        <strain evidence="2">Expedition CK06-06</strain>
    </source>
</reference>
<dbReference type="SUPFAM" id="SSF56281">
    <property type="entry name" value="Metallo-hydrolase/oxidoreductase"/>
    <property type="match status" value="1"/>
</dbReference>
<evidence type="ECO:0000259" key="1">
    <source>
        <dbReference type="Pfam" id="PF00753"/>
    </source>
</evidence>
<dbReference type="Pfam" id="PF00753">
    <property type="entry name" value="Lactamase_B"/>
    <property type="match status" value="1"/>
</dbReference>
<sequence>MEKLDIDPAVIEEVFISHDHWDHTGGLSDFLKINPVKVYIPQSC</sequence>
<feature type="domain" description="Metallo-beta-lactamase" evidence="1">
    <location>
        <begin position="3"/>
        <end position="42"/>
    </location>
</feature>
<comment type="caution">
    <text evidence="2">The sequence shown here is derived from an EMBL/GenBank/DDBJ whole genome shotgun (WGS) entry which is preliminary data.</text>
</comment>
<accession>X1TUP9</accession>